<dbReference type="SUPFAM" id="SSF52499">
    <property type="entry name" value="Isochorismatase-like hydrolases"/>
    <property type="match status" value="1"/>
</dbReference>
<name>A0A495JN38_9ACTN</name>
<dbReference type="InterPro" id="IPR000868">
    <property type="entry name" value="Isochorismatase-like_dom"/>
</dbReference>
<evidence type="ECO:0000259" key="2">
    <source>
        <dbReference type="Pfam" id="PF00857"/>
    </source>
</evidence>
<dbReference type="PIRSF" id="PIRSF001111">
    <property type="entry name" value="Isochorismatase"/>
    <property type="match status" value="1"/>
</dbReference>
<reference evidence="3 4" key="1">
    <citation type="submission" date="2018-10" db="EMBL/GenBank/DDBJ databases">
        <title>Sequencing the genomes of 1000 actinobacteria strains.</title>
        <authorList>
            <person name="Klenk H.-P."/>
        </authorList>
    </citation>
    <scope>NUCLEOTIDE SEQUENCE [LARGE SCALE GENOMIC DNA]</scope>
    <source>
        <strain evidence="3 4">DSM 45175</strain>
    </source>
</reference>
<organism evidence="3 4">
    <name type="scientific">Micromonospora pisi</name>
    <dbReference type="NCBI Taxonomy" id="589240"/>
    <lineage>
        <taxon>Bacteria</taxon>
        <taxon>Bacillati</taxon>
        <taxon>Actinomycetota</taxon>
        <taxon>Actinomycetes</taxon>
        <taxon>Micromonosporales</taxon>
        <taxon>Micromonosporaceae</taxon>
        <taxon>Micromonospora</taxon>
    </lineage>
</organism>
<protein>
    <submittedName>
        <fullName evidence="3">Bifunctional isochorismate lyase/aryl carrier protein</fullName>
    </submittedName>
</protein>
<comment type="caution">
    <text evidence="3">The sequence shown here is derived from an EMBL/GenBank/DDBJ whole genome shotgun (WGS) entry which is preliminary data.</text>
</comment>
<dbReference type="Proteomes" id="UP000277671">
    <property type="component" value="Unassembled WGS sequence"/>
</dbReference>
<dbReference type="GO" id="GO:0016829">
    <property type="term" value="F:lyase activity"/>
    <property type="evidence" value="ECO:0007669"/>
    <property type="project" value="UniProtKB-KW"/>
</dbReference>
<dbReference type="InterPro" id="IPR036380">
    <property type="entry name" value="Isochorismatase-like_sf"/>
</dbReference>
<dbReference type="PANTHER" id="PTHR43540:SF3">
    <property type="entry name" value="ENTEROBACTIN SYNTHASE COMPONENT B"/>
    <property type="match status" value="1"/>
</dbReference>
<proteinExistence type="predicted"/>
<sequence length="218" mass="23828">MGIPVITAYPMPAPAELPRNQVAWRADPDRAVLLIHDMQRYFVDFFPPGEPVTSLVENIRQLRLSALRAGMPVVYTAQPGAMTVAERGLLNDFWGPGMSADAAGKRIVDEIAPGERDVVLTKWRYSAFHRTALQQLFRQSGRDQLVICGVYAHVGCLATACDAFTLDIQPFLVADAVADFSRQEHLEGLSYAARRCAAVTSTHELLASLGAAELETSS</sequence>
<dbReference type="EMBL" id="RBKT01000001">
    <property type="protein sequence ID" value="RKR90387.1"/>
    <property type="molecule type" value="Genomic_DNA"/>
</dbReference>
<dbReference type="Pfam" id="PF00857">
    <property type="entry name" value="Isochorismatase"/>
    <property type="match status" value="1"/>
</dbReference>
<gene>
    <name evidence="3" type="ORF">BDK92_4759</name>
</gene>
<keyword evidence="3" id="KW-0456">Lyase</keyword>
<dbReference type="OrthoDB" id="5794853at2"/>
<evidence type="ECO:0000256" key="1">
    <source>
        <dbReference type="ARBA" id="ARBA00022801"/>
    </source>
</evidence>
<dbReference type="PRINTS" id="PR01398">
    <property type="entry name" value="ISCHRISMTASE"/>
</dbReference>
<dbReference type="InterPro" id="IPR050272">
    <property type="entry name" value="Isochorismatase-like_hydrls"/>
</dbReference>
<dbReference type="AlphaFoldDB" id="A0A495JN38"/>
<dbReference type="Gene3D" id="3.40.50.850">
    <property type="entry name" value="Isochorismatase-like"/>
    <property type="match status" value="1"/>
</dbReference>
<accession>A0A495JN38</accession>
<keyword evidence="4" id="KW-1185">Reference proteome</keyword>
<keyword evidence="1" id="KW-0378">Hydrolase</keyword>
<evidence type="ECO:0000313" key="4">
    <source>
        <dbReference type="Proteomes" id="UP000277671"/>
    </source>
</evidence>
<feature type="domain" description="Isochorismatase-like" evidence="2">
    <location>
        <begin position="32"/>
        <end position="203"/>
    </location>
</feature>
<dbReference type="RefSeq" id="WP_121158664.1">
    <property type="nucleotide sequence ID" value="NZ_RBKT01000001.1"/>
</dbReference>
<evidence type="ECO:0000313" key="3">
    <source>
        <dbReference type="EMBL" id="RKR90387.1"/>
    </source>
</evidence>
<dbReference type="GO" id="GO:0008908">
    <property type="term" value="F:isochorismatase activity"/>
    <property type="evidence" value="ECO:0007669"/>
    <property type="project" value="InterPro"/>
</dbReference>
<dbReference type="PANTHER" id="PTHR43540">
    <property type="entry name" value="PEROXYUREIDOACRYLATE/UREIDOACRYLATE AMIDOHYDROLASE-RELATED"/>
    <property type="match status" value="1"/>
</dbReference>
<dbReference type="InterPro" id="IPR016291">
    <property type="entry name" value="Isochorismatase"/>
</dbReference>